<evidence type="ECO:0000313" key="2">
    <source>
        <dbReference type="Proteomes" id="UP000190285"/>
    </source>
</evidence>
<reference evidence="2" key="1">
    <citation type="submission" date="2017-02" db="EMBL/GenBank/DDBJ databases">
        <authorList>
            <person name="Varghese N."/>
            <person name="Submissions S."/>
        </authorList>
    </citation>
    <scope>NUCLEOTIDE SEQUENCE [LARGE SCALE GENOMIC DNA]</scope>
    <source>
        <strain evidence="2">M1</strain>
    </source>
</reference>
<dbReference type="EMBL" id="FUZT01000003">
    <property type="protein sequence ID" value="SKC57272.1"/>
    <property type="molecule type" value="Genomic_DNA"/>
</dbReference>
<name>A0A1T5K0E0_9FIRM</name>
<dbReference type="AlphaFoldDB" id="A0A1T5K0E0"/>
<keyword evidence="2" id="KW-1185">Reference proteome</keyword>
<proteinExistence type="predicted"/>
<dbReference type="Proteomes" id="UP000190285">
    <property type="component" value="Unassembled WGS sequence"/>
</dbReference>
<sequence>MHLEKYRIIFGRICAITDTVKKAPGQQLDFSINNGKEISIAELKLEGYTVEFFTTESATPNVTGVINASSLTEFEYQVVITDGEGKEVKSEWKEVTVVDDEAIVNVSEVVVNNGSDNVDFITVGETSNVFEVTKVKQLDGEVINAPSSTYSVDKAVSSNTDLAYWDGTNIIPVSAGTVTFDLTIKDNASPANEFEYTIDVVVKAGQKVTSAELKDATVKYDQDTGQVIEILIKDQNGDVMKEATTSSLVVEVNGVVDSAATSATNGLLTVTADFSSAEVGNQTIKVSQTVDSKNVKLGEFTVEVVDTDAVDIEYAFSVDKDSELEKLDLYKTESTDIVTVAVKATKSGVATTPETLDATLKLEVKDGNKALIVSTDWATEEEFTVALDPETEVGTVTVELIRVTGAKEEVIESIDIAVENTAPQVLGITHIASEPELDVTDVTAVTSDELQGFVDGGFILVEMSEGEFVASDMVEDIIYILSNKELKIEVKDLYGGETFTISDVTLK</sequence>
<gene>
    <name evidence="1" type="ORF">SAMN02194393_01528</name>
</gene>
<dbReference type="OrthoDB" id="2839183at2"/>
<dbReference type="RefSeq" id="WP_079490588.1">
    <property type="nucleotide sequence ID" value="NZ_FUZT01000003.1"/>
</dbReference>
<organism evidence="1 2">
    <name type="scientific">Maledivibacter halophilus</name>
    <dbReference type="NCBI Taxonomy" id="36842"/>
    <lineage>
        <taxon>Bacteria</taxon>
        <taxon>Bacillati</taxon>
        <taxon>Bacillota</taxon>
        <taxon>Clostridia</taxon>
        <taxon>Peptostreptococcales</taxon>
        <taxon>Caminicellaceae</taxon>
        <taxon>Maledivibacter</taxon>
    </lineage>
</organism>
<dbReference type="STRING" id="36842.SAMN02194393_01528"/>
<evidence type="ECO:0000313" key="1">
    <source>
        <dbReference type="EMBL" id="SKC57272.1"/>
    </source>
</evidence>
<protein>
    <submittedName>
        <fullName evidence="1">Uncharacterized protein</fullName>
    </submittedName>
</protein>
<accession>A0A1T5K0E0</accession>